<evidence type="ECO:0000259" key="1">
    <source>
        <dbReference type="Pfam" id="PF02470"/>
    </source>
</evidence>
<proteinExistence type="predicted"/>
<dbReference type="InterPro" id="IPR052336">
    <property type="entry name" value="MlaD_Phospholipid_Transporter"/>
</dbReference>
<dbReference type="PANTHER" id="PTHR33371">
    <property type="entry name" value="INTERMEMBRANE PHOSPHOLIPID TRANSPORT SYSTEM BINDING PROTEIN MLAD-RELATED"/>
    <property type="match status" value="1"/>
</dbReference>
<sequence>MTIPSLPRGRRAVVALVIVAVVAALAYRSCGPDSDTRSYCALMPDSIGLFRDSAVTSFGVPIGKVTAISTEGTRAKVTFEIRKDRRLPADVGATTLSHTLIADRRLALIGAEPTTSEPSWDPDTCITKTLTPQSITQTFAALSTLADEMNGTLSPAEAKDISRGLKGLSTALDGTGADINAVITQLGSALKSPDAAIARLGEIITDLTGITEPTADHWAQITSFLTRLEPTIDSVNENMTVPAAEILQRLRYVVPQLNDIAMLYGADFIDNVQNMDNLPAQISAGVTGLTEMIDRLPVIADAFSNSIDPATKRITLGYAATPAALPKAAGKELCAVLGRRGTSCTEAGPLAGLLPGLLTGGVR</sequence>
<reference evidence="2" key="1">
    <citation type="journal article" date="2021" name="Nat. Microbiol.">
        <title>Cocultivation of an ultrasmall environmental parasitic bacterium with lytic ability against bacteria associated with wastewater foams.</title>
        <authorList>
            <person name="Batinovic S."/>
            <person name="Rose J.J.A."/>
            <person name="Ratcliffe J."/>
            <person name="Seviour R.J."/>
            <person name="Petrovski S."/>
        </authorList>
    </citation>
    <scope>NUCLEOTIDE SEQUENCE</scope>
    <source>
        <strain evidence="2">CON9</strain>
    </source>
</reference>
<accession>A0ABX6IDP7</accession>
<dbReference type="InterPro" id="IPR003399">
    <property type="entry name" value="Mce/MlaD"/>
</dbReference>
<dbReference type="Proteomes" id="UP001059836">
    <property type="component" value="Chromosome"/>
</dbReference>
<feature type="domain" description="Mce/MlaD" evidence="1">
    <location>
        <begin position="37"/>
        <end position="109"/>
    </location>
</feature>
<evidence type="ECO:0000313" key="3">
    <source>
        <dbReference type="Proteomes" id="UP001059836"/>
    </source>
</evidence>
<dbReference type="EMBL" id="CP045809">
    <property type="protein sequence ID" value="QHN33987.1"/>
    <property type="molecule type" value="Genomic_DNA"/>
</dbReference>
<dbReference type="Pfam" id="PF02470">
    <property type="entry name" value="MlaD"/>
    <property type="match status" value="1"/>
</dbReference>
<name>A0ABX6IDP7_9ACTN</name>
<gene>
    <name evidence="2" type="ORF">GII31_02745</name>
</gene>
<organism evidence="2 3">
    <name type="scientific">Gordonia pseudamarae</name>
    <dbReference type="NCBI Taxonomy" id="2831662"/>
    <lineage>
        <taxon>Bacteria</taxon>
        <taxon>Bacillati</taxon>
        <taxon>Actinomycetota</taxon>
        <taxon>Actinomycetes</taxon>
        <taxon>Mycobacteriales</taxon>
        <taxon>Gordoniaceae</taxon>
        <taxon>Gordonia</taxon>
    </lineage>
</organism>
<dbReference type="RefSeq" id="WP_213246595.1">
    <property type="nucleotide sequence ID" value="NZ_CP045806.1"/>
</dbReference>
<evidence type="ECO:0000313" key="2">
    <source>
        <dbReference type="EMBL" id="QHN33987.1"/>
    </source>
</evidence>
<dbReference type="PANTHER" id="PTHR33371:SF4">
    <property type="entry name" value="INTERMEMBRANE PHOSPHOLIPID TRANSPORT SYSTEM BINDING PROTEIN MLAD"/>
    <property type="match status" value="1"/>
</dbReference>
<protein>
    <submittedName>
        <fullName evidence="2">MCE family protein</fullName>
    </submittedName>
</protein>
<keyword evidence="3" id="KW-1185">Reference proteome</keyword>